<dbReference type="OrthoDB" id="9789241at2"/>
<dbReference type="GO" id="GO:0042777">
    <property type="term" value="P:proton motive force-driven plasma membrane ATP synthesis"/>
    <property type="evidence" value="ECO:0007669"/>
    <property type="project" value="TreeGrafter"/>
</dbReference>
<dbReference type="Gene3D" id="1.20.120.220">
    <property type="entry name" value="ATP synthase, F0 complex, subunit A"/>
    <property type="match status" value="1"/>
</dbReference>
<evidence type="ECO:0000256" key="4">
    <source>
        <dbReference type="ARBA" id="ARBA00022475"/>
    </source>
</evidence>
<organism evidence="14 15">
    <name type="scientific">Metabacillus lacus</name>
    <dbReference type="NCBI Taxonomy" id="1983721"/>
    <lineage>
        <taxon>Bacteria</taxon>
        <taxon>Bacillati</taxon>
        <taxon>Bacillota</taxon>
        <taxon>Bacilli</taxon>
        <taxon>Bacillales</taxon>
        <taxon>Bacillaceae</taxon>
        <taxon>Metabacillus</taxon>
    </lineage>
</organism>
<dbReference type="RefSeq" id="WP_154309599.1">
    <property type="nucleotide sequence ID" value="NZ_WKKI01000063.1"/>
</dbReference>
<comment type="function">
    <text evidence="12 13">Key component of the proton channel; it plays a direct role in the translocation of protons across the membrane.</text>
</comment>
<evidence type="ECO:0000256" key="5">
    <source>
        <dbReference type="ARBA" id="ARBA00022547"/>
    </source>
</evidence>
<reference evidence="14 15" key="1">
    <citation type="submission" date="2019-11" db="EMBL/GenBank/DDBJ databases">
        <title>Bacillus lacus genome.</title>
        <authorList>
            <person name="Allen C.J."/>
            <person name="Newman J.D."/>
        </authorList>
    </citation>
    <scope>NUCLEOTIDE SEQUENCE [LARGE SCALE GENOMIC DNA]</scope>
    <source>
        <strain evidence="14 15">KCTC 33946</strain>
    </source>
</reference>
<dbReference type="NCBIfam" id="TIGR01131">
    <property type="entry name" value="ATP_synt_6_or_A"/>
    <property type="match status" value="1"/>
</dbReference>
<evidence type="ECO:0000256" key="12">
    <source>
        <dbReference type="HAMAP-Rule" id="MF_01393"/>
    </source>
</evidence>
<keyword evidence="4 12" id="KW-1003">Cell membrane</keyword>
<dbReference type="GO" id="GO:0046933">
    <property type="term" value="F:proton-transporting ATP synthase activity, rotational mechanism"/>
    <property type="evidence" value="ECO:0007669"/>
    <property type="project" value="UniProtKB-UniRule"/>
</dbReference>
<keyword evidence="9 12" id="KW-0406">Ion transport</keyword>
<keyword evidence="11 12" id="KW-0066">ATP synthesis</keyword>
<keyword evidence="7 12" id="KW-0375">Hydrogen ion transport</keyword>
<keyword evidence="8 12" id="KW-1133">Transmembrane helix</keyword>
<dbReference type="InterPro" id="IPR035908">
    <property type="entry name" value="F0_ATP_A_sf"/>
</dbReference>
<keyword evidence="10 12" id="KW-0472">Membrane</keyword>
<dbReference type="Pfam" id="PF00119">
    <property type="entry name" value="ATP-synt_A"/>
    <property type="match status" value="1"/>
</dbReference>
<dbReference type="InterPro" id="IPR023011">
    <property type="entry name" value="ATP_synth_F0_asu_AS"/>
</dbReference>
<dbReference type="PANTHER" id="PTHR42823">
    <property type="entry name" value="ATP SYNTHASE SUBUNIT A, CHLOROPLASTIC"/>
    <property type="match status" value="1"/>
</dbReference>
<name>A0A7X2J2G3_9BACI</name>
<dbReference type="InterPro" id="IPR045082">
    <property type="entry name" value="ATP_syn_F0_a_bact/chloroplast"/>
</dbReference>
<proteinExistence type="inferred from homology"/>
<dbReference type="CDD" id="cd00310">
    <property type="entry name" value="ATP-synt_Fo_a_6"/>
    <property type="match status" value="1"/>
</dbReference>
<feature type="transmembrane region" description="Helical" evidence="12">
    <location>
        <begin position="182"/>
        <end position="208"/>
    </location>
</feature>
<sequence length="247" mass="27415">MGHGAPILENFLGLNWNLANMMMILIASTIVFIIAVLCARNLAMKPTGMQNFMEWVIDFVRNIVGSTMDMKTGNRFTILGLTLLLYIFVSNMLGLPFAVIVGENHDLWWKSPTADPVITLTLAVMVVVLTHYYGIKMKGVREYGRDYLRPMKFLFPLKIIEEFANTLTLGLRLFGNIYAGEILLGLLAGLAVNGYANGFASGIIGTLAAVIPMLVWQAFSIFVGGIQAFIFVMLTMVYMAHKVSHDH</sequence>
<feature type="transmembrane region" description="Helical" evidence="12">
    <location>
        <begin position="76"/>
        <end position="97"/>
    </location>
</feature>
<evidence type="ECO:0000313" key="15">
    <source>
        <dbReference type="Proteomes" id="UP000448867"/>
    </source>
</evidence>
<dbReference type="GO" id="GO:0045259">
    <property type="term" value="C:proton-transporting ATP synthase complex"/>
    <property type="evidence" value="ECO:0007669"/>
    <property type="project" value="UniProtKB-KW"/>
</dbReference>
<feature type="transmembrane region" description="Helical" evidence="12">
    <location>
        <begin position="214"/>
        <end position="240"/>
    </location>
</feature>
<dbReference type="GO" id="GO:0005886">
    <property type="term" value="C:plasma membrane"/>
    <property type="evidence" value="ECO:0007669"/>
    <property type="project" value="UniProtKB-SubCell"/>
</dbReference>
<evidence type="ECO:0000256" key="3">
    <source>
        <dbReference type="ARBA" id="ARBA00022448"/>
    </source>
</evidence>
<evidence type="ECO:0000256" key="9">
    <source>
        <dbReference type="ARBA" id="ARBA00023065"/>
    </source>
</evidence>
<dbReference type="HAMAP" id="MF_01393">
    <property type="entry name" value="ATP_synth_a_bact"/>
    <property type="match status" value="1"/>
</dbReference>
<dbReference type="PROSITE" id="PS00449">
    <property type="entry name" value="ATPASE_A"/>
    <property type="match status" value="1"/>
</dbReference>
<evidence type="ECO:0000256" key="1">
    <source>
        <dbReference type="ARBA" id="ARBA00004141"/>
    </source>
</evidence>
<evidence type="ECO:0000256" key="8">
    <source>
        <dbReference type="ARBA" id="ARBA00022989"/>
    </source>
</evidence>
<dbReference type="SUPFAM" id="SSF81336">
    <property type="entry name" value="F1F0 ATP synthase subunit A"/>
    <property type="match status" value="1"/>
</dbReference>
<dbReference type="EMBL" id="WKKI01000063">
    <property type="protein sequence ID" value="MRX74145.1"/>
    <property type="molecule type" value="Genomic_DNA"/>
</dbReference>
<feature type="transmembrane region" description="Helical" evidence="12">
    <location>
        <begin position="20"/>
        <end position="43"/>
    </location>
</feature>
<evidence type="ECO:0000313" key="14">
    <source>
        <dbReference type="EMBL" id="MRX74145.1"/>
    </source>
</evidence>
<keyword evidence="5 12" id="KW-0138">CF(0)</keyword>
<evidence type="ECO:0000256" key="7">
    <source>
        <dbReference type="ARBA" id="ARBA00022781"/>
    </source>
</evidence>
<comment type="subcellular location">
    <subcellularLocation>
        <location evidence="12 13">Cell membrane</location>
        <topology evidence="12 13">Multi-pass membrane protein</topology>
    </subcellularLocation>
    <subcellularLocation>
        <location evidence="1">Membrane</location>
        <topology evidence="1">Multi-pass membrane protein</topology>
    </subcellularLocation>
</comment>
<evidence type="ECO:0000256" key="13">
    <source>
        <dbReference type="RuleBase" id="RU000483"/>
    </source>
</evidence>
<comment type="similarity">
    <text evidence="2 12 13">Belongs to the ATPase A chain family.</text>
</comment>
<keyword evidence="15" id="KW-1185">Reference proteome</keyword>
<comment type="caution">
    <text evidence="14">The sequence shown here is derived from an EMBL/GenBank/DDBJ whole genome shotgun (WGS) entry which is preliminary data.</text>
</comment>
<evidence type="ECO:0000256" key="6">
    <source>
        <dbReference type="ARBA" id="ARBA00022692"/>
    </source>
</evidence>
<accession>A0A7X2J2G3</accession>
<gene>
    <name evidence="12 14" type="primary">atpB</name>
    <name evidence="14" type="ORF">GJU40_18650</name>
</gene>
<keyword evidence="6 12" id="KW-0812">Transmembrane</keyword>
<feature type="transmembrane region" description="Helical" evidence="12">
    <location>
        <begin position="117"/>
        <end position="135"/>
    </location>
</feature>
<dbReference type="PRINTS" id="PR00123">
    <property type="entry name" value="ATPASEA"/>
</dbReference>
<dbReference type="PANTHER" id="PTHR42823:SF3">
    <property type="entry name" value="ATP SYNTHASE SUBUNIT A, CHLOROPLASTIC"/>
    <property type="match status" value="1"/>
</dbReference>
<evidence type="ECO:0000256" key="2">
    <source>
        <dbReference type="ARBA" id="ARBA00006810"/>
    </source>
</evidence>
<evidence type="ECO:0000256" key="10">
    <source>
        <dbReference type="ARBA" id="ARBA00023136"/>
    </source>
</evidence>
<dbReference type="FunFam" id="1.20.120.220:FF:000005">
    <property type="entry name" value="ATP synthase subunit a"/>
    <property type="match status" value="1"/>
</dbReference>
<dbReference type="AlphaFoldDB" id="A0A7X2J2G3"/>
<evidence type="ECO:0000256" key="11">
    <source>
        <dbReference type="ARBA" id="ARBA00023310"/>
    </source>
</evidence>
<dbReference type="NCBIfam" id="NF004479">
    <property type="entry name" value="PRK05815.1-4"/>
    <property type="match status" value="1"/>
</dbReference>
<dbReference type="InterPro" id="IPR000568">
    <property type="entry name" value="ATP_synth_F0_asu"/>
</dbReference>
<keyword evidence="3 12" id="KW-0813">Transport</keyword>
<protein>
    <recommendedName>
        <fullName evidence="12 13">ATP synthase subunit a</fullName>
    </recommendedName>
    <alternativeName>
        <fullName evidence="12">ATP synthase F0 sector subunit a</fullName>
    </alternativeName>
    <alternativeName>
        <fullName evidence="12">F-ATPase subunit 6</fullName>
    </alternativeName>
</protein>
<dbReference type="Proteomes" id="UP000448867">
    <property type="component" value="Unassembled WGS sequence"/>
</dbReference>